<reference evidence="2" key="2">
    <citation type="submission" date="2020-09" db="EMBL/GenBank/DDBJ databases">
        <authorList>
            <person name="Sun Q."/>
            <person name="Zhou Y."/>
        </authorList>
    </citation>
    <scope>NUCLEOTIDE SEQUENCE</scope>
    <source>
        <strain evidence="2">CGMCC 1.15966</strain>
    </source>
</reference>
<name>A0A8H9FY49_9SPHI</name>
<keyword evidence="3" id="KW-1185">Reference proteome</keyword>
<proteinExistence type="predicted"/>
<evidence type="ECO:0000313" key="3">
    <source>
        <dbReference type="Proteomes" id="UP000614460"/>
    </source>
</evidence>
<dbReference type="EMBL" id="BMKM01000001">
    <property type="protein sequence ID" value="GGE09596.1"/>
    <property type="molecule type" value="Genomic_DNA"/>
</dbReference>
<organism evidence="2 3">
    <name type="scientific">Sphingobacterium cellulitidis</name>
    <dbReference type="NCBI Taxonomy" id="1768011"/>
    <lineage>
        <taxon>Bacteria</taxon>
        <taxon>Pseudomonadati</taxon>
        <taxon>Bacteroidota</taxon>
        <taxon>Sphingobacteriia</taxon>
        <taxon>Sphingobacteriales</taxon>
        <taxon>Sphingobacteriaceae</taxon>
        <taxon>Sphingobacterium</taxon>
    </lineage>
</organism>
<gene>
    <name evidence="2" type="ORF">GCM10011516_04150</name>
</gene>
<sequence length="249" mass="28755">MYKFLLLFGMILSFTCLKSQVKDTIPDSTKVIQVQDSLKKKAEQDTVKKETRAERKARIKAEKEREKFYYKDIRKDSARLAIERLSRIAWKRSLILPGWGQYTNGGLWWVKVPIIYGGFVAGGLTFNYWQWYYKEFLTELQYREKYGQPSNHESLGLGSSWTVQGLVQQKDYGRRNRDLTVLVTLGWYGLNVVEAYVDSILKNRWNISNDLSFKVSPTLLPNYAYTAGMGSFSGSGFVSPGLKMTFTLK</sequence>
<dbReference type="RefSeq" id="WP_188713395.1">
    <property type="nucleotide sequence ID" value="NZ_JACJHW010000001.1"/>
</dbReference>
<protein>
    <recommendedName>
        <fullName evidence="1">DUF5683 domain-containing protein</fullName>
    </recommendedName>
</protein>
<dbReference type="Pfam" id="PF18935">
    <property type="entry name" value="DUF5683"/>
    <property type="match status" value="1"/>
</dbReference>
<accession>A0A8H9FY49</accession>
<dbReference type="AlphaFoldDB" id="A0A8H9FY49"/>
<evidence type="ECO:0000313" key="2">
    <source>
        <dbReference type="EMBL" id="GGE09596.1"/>
    </source>
</evidence>
<evidence type="ECO:0000259" key="1">
    <source>
        <dbReference type="Pfam" id="PF18935"/>
    </source>
</evidence>
<feature type="domain" description="DUF5683" evidence="1">
    <location>
        <begin position="87"/>
        <end position="226"/>
    </location>
</feature>
<reference evidence="2" key="1">
    <citation type="journal article" date="2014" name="Int. J. Syst. Evol. Microbiol.">
        <title>Complete genome sequence of Corynebacterium casei LMG S-19264T (=DSM 44701T), isolated from a smear-ripened cheese.</title>
        <authorList>
            <consortium name="US DOE Joint Genome Institute (JGI-PGF)"/>
            <person name="Walter F."/>
            <person name="Albersmeier A."/>
            <person name="Kalinowski J."/>
            <person name="Ruckert C."/>
        </authorList>
    </citation>
    <scope>NUCLEOTIDE SEQUENCE</scope>
    <source>
        <strain evidence="2">CGMCC 1.15966</strain>
    </source>
</reference>
<comment type="caution">
    <text evidence="2">The sequence shown here is derived from an EMBL/GenBank/DDBJ whole genome shotgun (WGS) entry which is preliminary data.</text>
</comment>
<dbReference type="Proteomes" id="UP000614460">
    <property type="component" value="Unassembled WGS sequence"/>
</dbReference>
<dbReference type="InterPro" id="IPR043738">
    <property type="entry name" value="DUF5683"/>
</dbReference>